<gene>
    <name evidence="1" type="ORF">JL106_08210</name>
</gene>
<proteinExistence type="predicted"/>
<dbReference type="AlphaFoldDB" id="A0A939BYN1"/>
<accession>A0A939BYN1</accession>
<evidence type="ECO:0000313" key="1">
    <source>
        <dbReference type="EMBL" id="MBM9467260.1"/>
    </source>
</evidence>
<comment type="caution">
    <text evidence="1">The sequence shown here is derived from an EMBL/GenBank/DDBJ whole genome shotgun (WGS) entry which is preliminary data.</text>
</comment>
<evidence type="ECO:0000313" key="2">
    <source>
        <dbReference type="Proteomes" id="UP000663792"/>
    </source>
</evidence>
<dbReference type="EMBL" id="JAERWK010000010">
    <property type="protein sequence ID" value="MBM9467260.1"/>
    <property type="molecule type" value="Genomic_DNA"/>
</dbReference>
<protein>
    <submittedName>
        <fullName evidence="1">Uncharacterized protein</fullName>
    </submittedName>
</protein>
<dbReference type="Proteomes" id="UP000663792">
    <property type="component" value="Unassembled WGS sequence"/>
</dbReference>
<organism evidence="1 2">
    <name type="scientific">Nakamurella leprariae</name>
    <dbReference type="NCBI Taxonomy" id="2803911"/>
    <lineage>
        <taxon>Bacteria</taxon>
        <taxon>Bacillati</taxon>
        <taxon>Actinomycetota</taxon>
        <taxon>Actinomycetes</taxon>
        <taxon>Nakamurellales</taxon>
        <taxon>Nakamurellaceae</taxon>
        <taxon>Nakamurella</taxon>
    </lineage>
</organism>
<reference evidence="1" key="1">
    <citation type="submission" date="2021-01" db="EMBL/GenBank/DDBJ databases">
        <title>YIM 132084 draft genome.</title>
        <authorList>
            <person name="An D."/>
        </authorList>
    </citation>
    <scope>NUCLEOTIDE SEQUENCE</scope>
    <source>
        <strain evidence="1">YIM 132084</strain>
    </source>
</reference>
<dbReference type="RefSeq" id="WP_205260216.1">
    <property type="nucleotide sequence ID" value="NZ_JAERWK010000010.1"/>
</dbReference>
<keyword evidence="2" id="KW-1185">Reference proteome</keyword>
<sequence>MNKLHRPEAVLTTEESDAFVARAKADAAGRSGGDIVIQPGAIVINVPPGTTDPTAIADAVEEAVIRVMRQARERSLT</sequence>
<name>A0A939BYN1_9ACTN</name>